<organism evidence="2 3">
    <name type="scientific">Frankliniella occidentalis</name>
    <name type="common">Western flower thrips</name>
    <name type="synonym">Euthrips occidentalis</name>
    <dbReference type="NCBI Taxonomy" id="133901"/>
    <lineage>
        <taxon>Eukaryota</taxon>
        <taxon>Metazoa</taxon>
        <taxon>Ecdysozoa</taxon>
        <taxon>Arthropoda</taxon>
        <taxon>Hexapoda</taxon>
        <taxon>Insecta</taxon>
        <taxon>Pterygota</taxon>
        <taxon>Neoptera</taxon>
        <taxon>Paraneoptera</taxon>
        <taxon>Thysanoptera</taxon>
        <taxon>Terebrantia</taxon>
        <taxon>Thripoidea</taxon>
        <taxon>Thripidae</taxon>
        <taxon>Frankliniella</taxon>
    </lineage>
</organism>
<dbReference type="KEGG" id="foc:127750907"/>
<sequence length="730" mass="84063">MPYPCSFCSVVPQTPASSIRHQRDHAKGQKTFIFFCPLSDCNFESSTYNGIDFHISSQHQEARHIDAESTEELFCHADANNCSFSTTSLVLLVRHLYCHFMNGLHVVCPIEGCSHSCSTKGALKVHLSSYHPGWASEGCPKQSYRRAPDHYEENSLLNFDVEEDNEMQWEEFIEPETESSDNRDSRDELLFNNELFLNSIAKFYLGLYAVQLLAQTTIQKICDSIAFMTEVAHARMKVVLTRALEDLEISERKINRICHDVFEADLLYTSHHKNSSGPSLTSHYLRKKFFKEKFGYFGPVEIHLDENDPESEKKLQYVSVKKSLSVLFEDPSVQREIQESFSEQLGDDRIVSDYPDGYLFKSEDHPKPEIQLLLHQDAYNPVPNALGSAKNKYKALVVYFTIGNLKAHIRSKIITKHLVMIVRENIFKKVGAEKCLEELISELQALEQDGIQFMGETVPVTLEFMLGDSLGHHLIGGFIESFSVEFMCRFCEITRRQMKADPLFIGEGRTVAEFNRCALRAKLTGQHCKGIKASCEFNKLKNFHATSHLVPCIAHDCFEGAFSWDMAGIIRRFVKKRWFSLELINKRIRQFKCVGVDTGNKPAFVHKKYEKLGGHAVQNWTLIRLFYFIIGDKIQDFEDEGWLLYLKLKELCEYFCAPIAEKSSAPYMKDVLLPAYFDLRKTVLVNKKKYPIKPKHHFIAHYPDLLLRYGSLIFLWTFPLSRSISFLKKQ</sequence>
<evidence type="ECO:0000259" key="1">
    <source>
        <dbReference type="SMART" id="SM00355"/>
    </source>
</evidence>
<protein>
    <submittedName>
        <fullName evidence="3">Uncharacterized protein LOC127750907</fullName>
    </submittedName>
</protein>
<evidence type="ECO:0000313" key="3">
    <source>
        <dbReference type="RefSeq" id="XP_052129545.1"/>
    </source>
</evidence>
<feature type="domain" description="C2H2-type" evidence="1">
    <location>
        <begin position="73"/>
        <end position="99"/>
    </location>
</feature>
<dbReference type="RefSeq" id="XP_052129545.1">
    <property type="nucleotide sequence ID" value="XM_052273585.1"/>
</dbReference>
<accession>A0A9C6X5G3</accession>
<name>A0A9C6X5G3_FRAOC</name>
<gene>
    <name evidence="3" type="primary">LOC127750907</name>
</gene>
<dbReference type="AlphaFoldDB" id="A0A9C6X5G3"/>
<keyword evidence="2" id="KW-1185">Reference proteome</keyword>
<dbReference type="Proteomes" id="UP000504606">
    <property type="component" value="Unplaced"/>
</dbReference>
<feature type="domain" description="C2H2-type" evidence="1">
    <location>
        <begin position="106"/>
        <end position="131"/>
    </location>
</feature>
<dbReference type="InterPro" id="IPR013087">
    <property type="entry name" value="Znf_C2H2_type"/>
</dbReference>
<reference evidence="3" key="1">
    <citation type="submission" date="2025-08" db="UniProtKB">
        <authorList>
            <consortium name="RefSeq"/>
        </authorList>
    </citation>
    <scope>IDENTIFICATION</scope>
    <source>
        <tissue evidence="3">Whole organism</tissue>
    </source>
</reference>
<dbReference type="GeneID" id="127750907"/>
<dbReference type="SMART" id="SM00355">
    <property type="entry name" value="ZnF_C2H2"/>
    <property type="match status" value="4"/>
</dbReference>
<evidence type="ECO:0000313" key="2">
    <source>
        <dbReference type="Proteomes" id="UP000504606"/>
    </source>
</evidence>
<proteinExistence type="predicted"/>
<feature type="domain" description="C2H2-type" evidence="1">
    <location>
        <begin position="3"/>
        <end position="25"/>
    </location>
</feature>
<feature type="domain" description="C2H2-type" evidence="1">
    <location>
        <begin position="34"/>
        <end position="59"/>
    </location>
</feature>
<dbReference type="OrthoDB" id="6764509at2759"/>